<reference evidence="2 3" key="1">
    <citation type="submission" date="2024-02" db="EMBL/GenBank/DDBJ databases">
        <authorList>
            <person name="Vignale AGUSTIN F."/>
            <person name="Sosa J E."/>
            <person name="Modenutti C."/>
        </authorList>
    </citation>
    <scope>NUCLEOTIDE SEQUENCE [LARGE SCALE GENOMIC DNA]</scope>
</reference>
<sequence length="115" mass="11869">MMSSQGEEVLDGSISVDGETQANSVETRGVASWPEGEATKAQGAEVEATQALGLVSKVTQALGIKVEATQALDEELLGKTPLGKASSANRYEGVLFGDEHRHGSPRMALTGAGRG</sequence>
<evidence type="ECO:0000313" key="2">
    <source>
        <dbReference type="EMBL" id="CAK9150941.1"/>
    </source>
</evidence>
<evidence type="ECO:0000313" key="3">
    <source>
        <dbReference type="Proteomes" id="UP001642360"/>
    </source>
</evidence>
<comment type="caution">
    <text evidence="2">The sequence shown here is derived from an EMBL/GenBank/DDBJ whole genome shotgun (WGS) entry which is preliminary data.</text>
</comment>
<name>A0ABC8S3Y4_9AQUA</name>
<proteinExistence type="predicted"/>
<organism evidence="2 3">
    <name type="scientific">Ilex paraguariensis</name>
    <name type="common">yerba mate</name>
    <dbReference type="NCBI Taxonomy" id="185542"/>
    <lineage>
        <taxon>Eukaryota</taxon>
        <taxon>Viridiplantae</taxon>
        <taxon>Streptophyta</taxon>
        <taxon>Embryophyta</taxon>
        <taxon>Tracheophyta</taxon>
        <taxon>Spermatophyta</taxon>
        <taxon>Magnoliopsida</taxon>
        <taxon>eudicotyledons</taxon>
        <taxon>Gunneridae</taxon>
        <taxon>Pentapetalae</taxon>
        <taxon>asterids</taxon>
        <taxon>campanulids</taxon>
        <taxon>Aquifoliales</taxon>
        <taxon>Aquifoliaceae</taxon>
        <taxon>Ilex</taxon>
    </lineage>
</organism>
<protein>
    <submittedName>
        <fullName evidence="2">Uncharacterized protein</fullName>
    </submittedName>
</protein>
<evidence type="ECO:0000256" key="1">
    <source>
        <dbReference type="SAM" id="MobiDB-lite"/>
    </source>
</evidence>
<keyword evidence="3" id="KW-1185">Reference proteome</keyword>
<dbReference type="EMBL" id="CAUOFW020002081">
    <property type="protein sequence ID" value="CAK9150941.1"/>
    <property type="molecule type" value="Genomic_DNA"/>
</dbReference>
<dbReference type="Proteomes" id="UP001642360">
    <property type="component" value="Unassembled WGS sequence"/>
</dbReference>
<feature type="region of interest" description="Disordered" evidence="1">
    <location>
        <begin position="1"/>
        <end position="44"/>
    </location>
</feature>
<accession>A0ABC8S3Y4</accession>
<gene>
    <name evidence="2" type="ORF">ILEXP_LOCUS19100</name>
</gene>
<dbReference type="AlphaFoldDB" id="A0ABC8S3Y4"/>